<dbReference type="Gene3D" id="2.60.40.1120">
    <property type="entry name" value="Carboxypeptidase-like, regulatory domain"/>
    <property type="match status" value="1"/>
</dbReference>
<dbReference type="GO" id="GO:0004180">
    <property type="term" value="F:carboxypeptidase activity"/>
    <property type="evidence" value="ECO:0007669"/>
    <property type="project" value="UniProtKB-KW"/>
</dbReference>
<keyword evidence="2" id="KW-0645">Protease</keyword>
<reference evidence="2" key="1">
    <citation type="journal article" date="2021" name="PeerJ">
        <title>Extensive microbial diversity within the chicken gut microbiome revealed by metagenomics and culture.</title>
        <authorList>
            <person name="Gilroy R."/>
            <person name="Ravi A."/>
            <person name="Getino M."/>
            <person name="Pursley I."/>
            <person name="Horton D.L."/>
            <person name="Alikhan N.F."/>
            <person name="Baker D."/>
            <person name="Gharbi K."/>
            <person name="Hall N."/>
            <person name="Watson M."/>
            <person name="Adriaenssens E.M."/>
            <person name="Foster-Nyarko E."/>
            <person name="Jarju S."/>
            <person name="Secka A."/>
            <person name="Antonio M."/>
            <person name="Oren A."/>
            <person name="Chaudhuri R.R."/>
            <person name="La Ragione R."/>
            <person name="Hildebrand F."/>
            <person name="Pallen M.J."/>
        </authorList>
    </citation>
    <scope>NUCLEOTIDE SEQUENCE</scope>
    <source>
        <strain evidence="2">23274</strain>
    </source>
</reference>
<organism evidence="2 3">
    <name type="scientific">Candidatus Odoribacter faecigallinarum</name>
    <dbReference type="NCBI Taxonomy" id="2838706"/>
    <lineage>
        <taxon>Bacteria</taxon>
        <taxon>Pseudomonadati</taxon>
        <taxon>Bacteroidota</taxon>
        <taxon>Bacteroidia</taxon>
        <taxon>Bacteroidales</taxon>
        <taxon>Odoribacteraceae</taxon>
        <taxon>Odoribacter</taxon>
    </lineage>
</organism>
<gene>
    <name evidence="2" type="ORF">H9863_08780</name>
</gene>
<feature type="chain" id="PRO_5038548935" evidence="1">
    <location>
        <begin position="18"/>
        <end position="239"/>
    </location>
</feature>
<dbReference type="Proteomes" id="UP000824202">
    <property type="component" value="Unassembled WGS sequence"/>
</dbReference>
<evidence type="ECO:0000256" key="1">
    <source>
        <dbReference type="SAM" id="SignalP"/>
    </source>
</evidence>
<evidence type="ECO:0000313" key="3">
    <source>
        <dbReference type="Proteomes" id="UP000824202"/>
    </source>
</evidence>
<feature type="signal peptide" evidence="1">
    <location>
        <begin position="1"/>
        <end position="17"/>
    </location>
</feature>
<comment type="caution">
    <text evidence="2">The sequence shown here is derived from an EMBL/GenBank/DDBJ whole genome shotgun (WGS) entry which is preliminary data.</text>
</comment>
<dbReference type="InterPro" id="IPR008969">
    <property type="entry name" value="CarboxyPept-like_regulatory"/>
</dbReference>
<keyword evidence="2" id="KW-0378">Hydrolase</keyword>
<dbReference type="EMBL" id="DXFT01000171">
    <property type="protein sequence ID" value="HIX04188.1"/>
    <property type="molecule type" value="Genomic_DNA"/>
</dbReference>
<keyword evidence="1" id="KW-0732">Signal</keyword>
<reference evidence="2" key="2">
    <citation type="submission" date="2021-04" db="EMBL/GenBank/DDBJ databases">
        <authorList>
            <person name="Gilroy R."/>
        </authorList>
    </citation>
    <scope>NUCLEOTIDE SEQUENCE</scope>
    <source>
        <strain evidence="2">23274</strain>
    </source>
</reference>
<sequence length="239" mass="26374">MKLTFFLTVLMVGSLHASVNAQLRLTMNLGEANLKEVFDEIQRQTSKTVIYNNERLDLGRMIKADFNDMELDAVLDEVLFGSGMGYKFVNDYIVIVPQKEEKENFTSQTVKEKTIKGVVKDEEGSLLPGVTVLIKGTTIGTATDVNGAFSLNIPDMKDIVLLFSFVGMETKEVTLGDKTELNVVMELAEEHLDEVVVTGIFERKAESFTGASVSMSSDDLKSVGNQNVFQSLKSLDPSL</sequence>
<accession>A0A9D1V1F4</accession>
<name>A0A9D1V1F4_9BACT</name>
<dbReference type="SUPFAM" id="SSF49464">
    <property type="entry name" value="Carboxypeptidase regulatory domain-like"/>
    <property type="match status" value="1"/>
</dbReference>
<dbReference type="AlphaFoldDB" id="A0A9D1V1F4"/>
<dbReference type="Pfam" id="PF13715">
    <property type="entry name" value="CarbopepD_reg_2"/>
    <property type="match status" value="1"/>
</dbReference>
<protein>
    <submittedName>
        <fullName evidence="2">Carboxypeptidase-like regulatory domain-containing protein</fullName>
    </submittedName>
</protein>
<proteinExistence type="predicted"/>
<keyword evidence="2" id="KW-0121">Carboxypeptidase</keyword>
<evidence type="ECO:0000313" key="2">
    <source>
        <dbReference type="EMBL" id="HIX04188.1"/>
    </source>
</evidence>
<feature type="non-terminal residue" evidence="2">
    <location>
        <position position="239"/>
    </location>
</feature>